<keyword evidence="7" id="KW-1185">Reference proteome</keyword>
<name>A0A8T0WFH8_PANVG</name>
<dbReference type="Pfam" id="PF00134">
    <property type="entry name" value="Cyclin_N"/>
    <property type="match status" value="1"/>
</dbReference>
<dbReference type="EMBL" id="CM029038">
    <property type="protein sequence ID" value="KAG2648331.1"/>
    <property type="molecule type" value="Genomic_DNA"/>
</dbReference>
<dbReference type="PANTHER" id="PTHR10026">
    <property type="entry name" value="CYCLIN"/>
    <property type="match status" value="1"/>
</dbReference>
<evidence type="ECO:0000313" key="6">
    <source>
        <dbReference type="EMBL" id="KAG2648331.1"/>
    </source>
</evidence>
<feature type="domain" description="Cyclin-like" evidence="5">
    <location>
        <begin position="47"/>
        <end position="177"/>
    </location>
</feature>
<dbReference type="GO" id="GO:0006357">
    <property type="term" value="P:regulation of transcription by RNA polymerase II"/>
    <property type="evidence" value="ECO:0007669"/>
    <property type="project" value="InterPro"/>
</dbReference>
<dbReference type="InterPro" id="IPR006671">
    <property type="entry name" value="Cyclin_N"/>
</dbReference>
<dbReference type="GO" id="GO:0016538">
    <property type="term" value="F:cyclin-dependent protein serine/threonine kinase regulator activity"/>
    <property type="evidence" value="ECO:0007669"/>
    <property type="project" value="InterPro"/>
</dbReference>
<gene>
    <name evidence="6" type="ORF">PVAP13_1NG046725</name>
</gene>
<reference evidence="6" key="1">
    <citation type="submission" date="2020-05" db="EMBL/GenBank/DDBJ databases">
        <title>WGS assembly of Panicum virgatum.</title>
        <authorList>
            <person name="Lovell J.T."/>
            <person name="Jenkins J."/>
            <person name="Shu S."/>
            <person name="Juenger T.E."/>
            <person name="Schmutz J."/>
        </authorList>
    </citation>
    <scope>NUCLEOTIDE SEQUENCE</scope>
    <source>
        <strain evidence="6">AP13</strain>
    </source>
</reference>
<dbReference type="InterPro" id="IPR013763">
    <property type="entry name" value="Cyclin-like_dom"/>
</dbReference>
<keyword evidence="1 3" id="KW-0195">Cyclin</keyword>
<protein>
    <recommendedName>
        <fullName evidence="5">Cyclin-like domain-containing protein</fullName>
    </recommendedName>
</protein>
<evidence type="ECO:0000313" key="7">
    <source>
        <dbReference type="Proteomes" id="UP000823388"/>
    </source>
</evidence>
<dbReference type="InterPro" id="IPR036915">
    <property type="entry name" value="Cyclin-like_sf"/>
</dbReference>
<evidence type="ECO:0000256" key="2">
    <source>
        <dbReference type="ARBA" id="ARBA00061204"/>
    </source>
</evidence>
<comment type="similarity">
    <text evidence="2">Belongs to the cyclin family. Cyclin T subfamily.</text>
</comment>
<dbReference type="AlphaFoldDB" id="A0A8T0WFH8"/>
<dbReference type="Proteomes" id="UP000823388">
    <property type="component" value="Chromosome 1N"/>
</dbReference>
<dbReference type="SMART" id="SM00385">
    <property type="entry name" value="CYCLIN"/>
    <property type="match status" value="1"/>
</dbReference>
<dbReference type="FunFam" id="1.10.472.10:FF:000081">
    <property type="entry name" value="Cyclin family protein"/>
    <property type="match status" value="1"/>
</dbReference>
<evidence type="ECO:0000256" key="4">
    <source>
        <dbReference type="SAM" id="MobiDB-lite"/>
    </source>
</evidence>
<dbReference type="SUPFAM" id="SSF47954">
    <property type="entry name" value="Cyclin-like"/>
    <property type="match status" value="2"/>
</dbReference>
<feature type="region of interest" description="Disordered" evidence="4">
    <location>
        <begin position="188"/>
        <end position="229"/>
    </location>
</feature>
<sequence length="447" mass="51397">MGAAREEGGEAYRSWYLSREEIERDSPSRRDGVSAAKEAELRATYCSFIRDVCIRLQLPQITIATAILLCHRFYLRQSHAKNEWQTVATVCIFLASKIEDTPCSLKSVIIVAYETMLPTTLVVQFKPHFIAAGSLFLAAKFHNFILPSQNGRVWWNEFDVAPKQLQDVIQQMTELFKKRDPRSMGAVIKPVPTSTPTDKHQIKQTPTPTLTDKHQIKPSPVPTPIDKQHIKLTPIPTPMYKQKIKTIPAPTPTPTDKQQIISTLDPPVRHTQCSRRSSSNSNTEAYGHMLLGSSFDDKSTGRSTRYEENQCRRRYQRKYINHNLDQRLGEQSYQGILKTACVNEAGIKSFEYTSRPARRTYEEISYQRTHINHNFDAVDTDQKLDERSCWGTLKADCVNEAGIRDLKKRRVQEGTGLQTIHTYDSNAWRFERQDSYLKQIHLGRNRR</sequence>
<evidence type="ECO:0000256" key="3">
    <source>
        <dbReference type="RuleBase" id="RU000383"/>
    </source>
</evidence>
<organism evidence="6 7">
    <name type="scientific">Panicum virgatum</name>
    <name type="common">Blackwell switchgrass</name>
    <dbReference type="NCBI Taxonomy" id="38727"/>
    <lineage>
        <taxon>Eukaryota</taxon>
        <taxon>Viridiplantae</taxon>
        <taxon>Streptophyta</taxon>
        <taxon>Embryophyta</taxon>
        <taxon>Tracheophyta</taxon>
        <taxon>Spermatophyta</taxon>
        <taxon>Magnoliopsida</taxon>
        <taxon>Liliopsida</taxon>
        <taxon>Poales</taxon>
        <taxon>Poaceae</taxon>
        <taxon>PACMAD clade</taxon>
        <taxon>Panicoideae</taxon>
        <taxon>Panicodae</taxon>
        <taxon>Paniceae</taxon>
        <taxon>Panicinae</taxon>
        <taxon>Panicum</taxon>
        <taxon>Panicum sect. Hiantes</taxon>
    </lineage>
</organism>
<dbReference type="InterPro" id="IPR043198">
    <property type="entry name" value="Cyclin/Ssn8"/>
</dbReference>
<evidence type="ECO:0000259" key="5">
    <source>
        <dbReference type="SMART" id="SM00385"/>
    </source>
</evidence>
<accession>A0A8T0WFH8</accession>
<comment type="caution">
    <text evidence="6">The sequence shown here is derived from an EMBL/GenBank/DDBJ whole genome shotgun (WGS) entry which is preliminary data.</text>
</comment>
<proteinExistence type="inferred from homology"/>
<evidence type="ECO:0000256" key="1">
    <source>
        <dbReference type="ARBA" id="ARBA00023127"/>
    </source>
</evidence>
<dbReference type="Gene3D" id="1.10.472.10">
    <property type="entry name" value="Cyclin-like"/>
    <property type="match status" value="1"/>
</dbReference>